<proteinExistence type="predicted"/>
<evidence type="ECO:0000313" key="1">
    <source>
        <dbReference type="EMBL" id="KAK9522098.1"/>
    </source>
</evidence>
<dbReference type="EMBL" id="JBCEZU010000221">
    <property type="protein sequence ID" value="KAK9522098.1"/>
    <property type="molecule type" value="Genomic_DNA"/>
</dbReference>
<evidence type="ECO:0000313" key="2">
    <source>
        <dbReference type="Proteomes" id="UP001488805"/>
    </source>
</evidence>
<organism evidence="1 2">
    <name type="scientific">Zoarces viviparus</name>
    <name type="common">Viviparous eelpout</name>
    <name type="synonym">Blennius viviparus</name>
    <dbReference type="NCBI Taxonomy" id="48416"/>
    <lineage>
        <taxon>Eukaryota</taxon>
        <taxon>Metazoa</taxon>
        <taxon>Chordata</taxon>
        <taxon>Craniata</taxon>
        <taxon>Vertebrata</taxon>
        <taxon>Euteleostomi</taxon>
        <taxon>Actinopterygii</taxon>
        <taxon>Neopterygii</taxon>
        <taxon>Teleostei</taxon>
        <taxon>Neoteleostei</taxon>
        <taxon>Acanthomorphata</taxon>
        <taxon>Eupercaria</taxon>
        <taxon>Perciformes</taxon>
        <taxon>Cottioidei</taxon>
        <taxon>Zoarcales</taxon>
        <taxon>Zoarcidae</taxon>
        <taxon>Zoarcinae</taxon>
        <taxon>Zoarces</taxon>
    </lineage>
</organism>
<dbReference type="AlphaFoldDB" id="A0AAW1EIL4"/>
<gene>
    <name evidence="1" type="ORF">VZT92_018587</name>
</gene>
<dbReference type="Proteomes" id="UP001488805">
    <property type="component" value="Unassembled WGS sequence"/>
</dbReference>
<comment type="caution">
    <text evidence="1">The sequence shown here is derived from an EMBL/GenBank/DDBJ whole genome shotgun (WGS) entry which is preliminary data.</text>
</comment>
<sequence>MPRSVRPGADDSLGNVRCQSRFLHAPLLRVAAEQEWHLGDKIRTKERPLELRHASSSEIIGVINIPVPAELLQLLQPG</sequence>
<name>A0AAW1EIL4_ZOAVI</name>
<reference evidence="1 2" key="1">
    <citation type="journal article" date="2024" name="Genome Biol. Evol.">
        <title>Chromosome-level genome assembly of the viviparous eelpout Zoarces viviparus.</title>
        <authorList>
            <person name="Fuhrmann N."/>
            <person name="Brasseur M.V."/>
            <person name="Bakowski C.E."/>
            <person name="Podsiadlowski L."/>
            <person name="Prost S."/>
            <person name="Krehenwinkel H."/>
            <person name="Mayer C."/>
        </authorList>
    </citation>
    <scope>NUCLEOTIDE SEQUENCE [LARGE SCALE GENOMIC DNA]</scope>
    <source>
        <strain evidence="1">NO-MEL_2022_Ind0_liver</strain>
    </source>
</reference>
<protein>
    <submittedName>
        <fullName evidence="1">Uncharacterized protein</fullName>
    </submittedName>
</protein>
<keyword evidence="2" id="KW-1185">Reference proteome</keyword>
<accession>A0AAW1EIL4</accession>